<organism evidence="5 6">
    <name type="scientific">Fodinisporobacter ferrooxydans</name>
    <dbReference type="NCBI Taxonomy" id="2901836"/>
    <lineage>
        <taxon>Bacteria</taxon>
        <taxon>Bacillati</taxon>
        <taxon>Bacillota</taxon>
        <taxon>Bacilli</taxon>
        <taxon>Bacillales</taxon>
        <taxon>Alicyclobacillaceae</taxon>
        <taxon>Fodinisporobacter</taxon>
    </lineage>
</organism>
<dbReference type="InterPro" id="IPR010982">
    <property type="entry name" value="Lambda_DNA-bd_dom_sf"/>
</dbReference>
<dbReference type="SMART" id="SM00354">
    <property type="entry name" value="HTH_LACI"/>
    <property type="match status" value="1"/>
</dbReference>
<keyword evidence="6" id="KW-1185">Reference proteome</keyword>
<dbReference type="CDD" id="cd06278">
    <property type="entry name" value="PBP1_LacI-like"/>
    <property type="match status" value="1"/>
</dbReference>
<dbReference type="PROSITE" id="PS50932">
    <property type="entry name" value="HTH_LACI_2"/>
    <property type="match status" value="1"/>
</dbReference>
<dbReference type="Gene3D" id="3.40.50.2300">
    <property type="match status" value="2"/>
</dbReference>
<dbReference type="EMBL" id="CP089291">
    <property type="protein sequence ID" value="UOF90295.1"/>
    <property type="molecule type" value="Genomic_DNA"/>
</dbReference>
<sequence>MRKKNINASDVAKFSGVSQSTVSRVFTPGANVSEKTRRRVLQAANELGYHPNAIARGLITQKTNMIGIAMGDVKNPFYAEILGKFSYGLRTKGYHVLFVNTDTTDIQGEEVSQFLEYNVDGVIITDALLSSSVVTRFLENDIPVVLFNRYIEDCPCSIVCCDNILGGTKIGEHFLNTGHQRLAFIAGKRNTSTSKDREKGFREALRQKDLEPLLEFGEYTYHGGYAAAVRLLQMEQRPDGIFCANDIMALGALDAAKQLGIKVPDDVSIIGFDDIGMSAWPPYSLTTWQQPVDFMIQAAIDILIQEIDDSAQEPQHRLIQGGLIARNSVQLRTT</sequence>
<dbReference type="RefSeq" id="WP_347436989.1">
    <property type="nucleotide sequence ID" value="NZ_CP089291.1"/>
</dbReference>
<dbReference type="InterPro" id="IPR000843">
    <property type="entry name" value="HTH_LacI"/>
</dbReference>
<feature type="domain" description="HTH lacI-type" evidence="4">
    <location>
        <begin position="6"/>
        <end position="60"/>
    </location>
</feature>
<dbReference type="Proteomes" id="UP000830167">
    <property type="component" value="Chromosome"/>
</dbReference>
<accession>A0ABY4CIG3</accession>
<evidence type="ECO:0000259" key="4">
    <source>
        <dbReference type="PROSITE" id="PS50932"/>
    </source>
</evidence>
<evidence type="ECO:0000256" key="1">
    <source>
        <dbReference type="ARBA" id="ARBA00023015"/>
    </source>
</evidence>
<keyword evidence="3" id="KW-0804">Transcription</keyword>
<evidence type="ECO:0000256" key="3">
    <source>
        <dbReference type="ARBA" id="ARBA00023163"/>
    </source>
</evidence>
<dbReference type="Gene3D" id="1.10.260.40">
    <property type="entry name" value="lambda repressor-like DNA-binding domains"/>
    <property type="match status" value="1"/>
</dbReference>
<dbReference type="CDD" id="cd01392">
    <property type="entry name" value="HTH_LacI"/>
    <property type="match status" value="1"/>
</dbReference>
<dbReference type="InterPro" id="IPR028082">
    <property type="entry name" value="Peripla_BP_I"/>
</dbReference>
<evidence type="ECO:0000313" key="6">
    <source>
        <dbReference type="Proteomes" id="UP000830167"/>
    </source>
</evidence>
<protein>
    <submittedName>
        <fullName evidence="5">LacI family DNA-binding transcriptional regulator</fullName>
    </submittedName>
</protein>
<dbReference type="Pfam" id="PF13377">
    <property type="entry name" value="Peripla_BP_3"/>
    <property type="match status" value="1"/>
</dbReference>
<gene>
    <name evidence="5" type="ORF">LSG31_20940</name>
</gene>
<dbReference type="SUPFAM" id="SSF47413">
    <property type="entry name" value="lambda repressor-like DNA-binding domains"/>
    <property type="match status" value="1"/>
</dbReference>
<name>A0ABY4CIG3_9BACL</name>
<dbReference type="PANTHER" id="PTHR30146">
    <property type="entry name" value="LACI-RELATED TRANSCRIPTIONAL REPRESSOR"/>
    <property type="match status" value="1"/>
</dbReference>
<dbReference type="Pfam" id="PF00356">
    <property type="entry name" value="LacI"/>
    <property type="match status" value="1"/>
</dbReference>
<dbReference type="InterPro" id="IPR046335">
    <property type="entry name" value="LacI/GalR-like_sensor"/>
</dbReference>
<dbReference type="GO" id="GO:0003677">
    <property type="term" value="F:DNA binding"/>
    <property type="evidence" value="ECO:0007669"/>
    <property type="project" value="UniProtKB-KW"/>
</dbReference>
<keyword evidence="1" id="KW-0805">Transcription regulation</keyword>
<dbReference type="PANTHER" id="PTHR30146:SF109">
    <property type="entry name" value="HTH-TYPE TRANSCRIPTIONAL REGULATOR GALS"/>
    <property type="match status" value="1"/>
</dbReference>
<reference evidence="5" key="1">
    <citation type="submission" date="2021-12" db="EMBL/GenBank/DDBJ databases">
        <title>Alicyclobacillaceae gen. nov., sp. nov., isolated from chalcocite enrichment system.</title>
        <authorList>
            <person name="Jiang Z."/>
        </authorList>
    </citation>
    <scope>NUCLEOTIDE SEQUENCE</scope>
    <source>
        <strain evidence="5">MYW30-H2</strain>
    </source>
</reference>
<keyword evidence="2 5" id="KW-0238">DNA-binding</keyword>
<proteinExistence type="predicted"/>
<dbReference type="SUPFAM" id="SSF53822">
    <property type="entry name" value="Periplasmic binding protein-like I"/>
    <property type="match status" value="1"/>
</dbReference>
<evidence type="ECO:0000256" key="2">
    <source>
        <dbReference type="ARBA" id="ARBA00023125"/>
    </source>
</evidence>
<evidence type="ECO:0000313" key="5">
    <source>
        <dbReference type="EMBL" id="UOF90295.1"/>
    </source>
</evidence>